<dbReference type="InterPro" id="IPR023620">
    <property type="entry name" value="SmpB"/>
</dbReference>
<protein>
    <recommendedName>
        <fullName evidence="3">SsrA-binding protein</fullName>
    </recommendedName>
    <alternativeName>
        <fullName evidence="3">Small protein B</fullName>
    </alternativeName>
</protein>
<evidence type="ECO:0000313" key="6">
    <source>
        <dbReference type="Proteomes" id="UP000217076"/>
    </source>
</evidence>
<dbReference type="OrthoDB" id="9805462at2"/>
<keyword evidence="2 3" id="KW-0694">RNA-binding</keyword>
<evidence type="ECO:0000313" key="5">
    <source>
        <dbReference type="EMBL" id="SDG95006.1"/>
    </source>
</evidence>
<feature type="region of interest" description="Disordered" evidence="4">
    <location>
        <begin position="138"/>
        <end position="161"/>
    </location>
</feature>
<dbReference type="GO" id="GO:0070930">
    <property type="term" value="P:trans-translation-dependent protein tagging"/>
    <property type="evidence" value="ECO:0007669"/>
    <property type="project" value="TreeGrafter"/>
</dbReference>
<dbReference type="PANTHER" id="PTHR30308">
    <property type="entry name" value="TMRNA-BINDING COMPONENT OF TRANS-TRANSLATION TAGGING COMPLEX"/>
    <property type="match status" value="1"/>
</dbReference>
<dbReference type="GO" id="GO:0005829">
    <property type="term" value="C:cytosol"/>
    <property type="evidence" value="ECO:0007669"/>
    <property type="project" value="TreeGrafter"/>
</dbReference>
<name>A0A1G7YFA3_9PROT</name>
<comment type="subcellular location">
    <subcellularLocation>
        <location evidence="3">Cytoplasm</location>
    </subcellularLocation>
    <text evidence="3">The tmRNA-SmpB complex associates with stalled 70S ribosomes.</text>
</comment>
<dbReference type="RefSeq" id="WP_092617216.1">
    <property type="nucleotide sequence ID" value="NZ_FNCV01000003.1"/>
</dbReference>
<dbReference type="PROSITE" id="PS01317">
    <property type="entry name" value="SSRP"/>
    <property type="match status" value="1"/>
</dbReference>
<dbReference type="PANTHER" id="PTHR30308:SF2">
    <property type="entry name" value="SSRA-BINDING PROTEIN"/>
    <property type="match status" value="1"/>
</dbReference>
<evidence type="ECO:0000256" key="3">
    <source>
        <dbReference type="HAMAP-Rule" id="MF_00023"/>
    </source>
</evidence>
<dbReference type="NCBIfam" id="TIGR00086">
    <property type="entry name" value="smpB"/>
    <property type="match status" value="1"/>
</dbReference>
<organism evidence="5 6">
    <name type="scientific">Roseospirillum parvum</name>
    <dbReference type="NCBI Taxonomy" id="83401"/>
    <lineage>
        <taxon>Bacteria</taxon>
        <taxon>Pseudomonadati</taxon>
        <taxon>Pseudomonadota</taxon>
        <taxon>Alphaproteobacteria</taxon>
        <taxon>Rhodospirillales</taxon>
        <taxon>Rhodospirillaceae</taxon>
        <taxon>Roseospirillum</taxon>
    </lineage>
</organism>
<dbReference type="GO" id="GO:0070929">
    <property type="term" value="P:trans-translation"/>
    <property type="evidence" value="ECO:0007669"/>
    <property type="project" value="UniProtKB-UniRule"/>
</dbReference>
<dbReference type="GO" id="GO:0003723">
    <property type="term" value="F:RNA binding"/>
    <property type="evidence" value="ECO:0007669"/>
    <property type="project" value="UniProtKB-UniRule"/>
</dbReference>
<dbReference type="NCBIfam" id="NF003843">
    <property type="entry name" value="PRK05422.1"/>
    <property type="match status" value="1"/>
</dbReference>
<dbReference type="AlphaFoldDB" id="A0A1G7YFA3"/>
<dbReference type="HAMAP" id="MF_00023">
    <property type="entry name" value="SmpB"/>
    <property type="match status" value="1"/>
</dbReference>
<dbReference type="EMBL" id="FNCV01000003">
    <property type="protein sequence ID" value="SDG95006.1"/>
    <property type="molecule type" value="Genomic_DNA"/>
</dbReference>
<dbReference type="Proteomes" id="UP000217076">
    <property type="component" value="Unassembled WGS sequence"/>
</dbReference>
<dbReference type="InterPro" id="IPR000037">
    <property type="entry name" value="SsrA-bd_prot"/>
</dbReference>
<dbReference type="SUPFAM" id="SSF74982">
    <property type="entry name" value="Small protein B (SmpB)"/>
    <property type="match status" value="1"/>
</dbReference>
<evidence type="ECO:0000256" key="1">
    <source>
        <dbReference type="ARBA" id="ARBA00022490"/>
    </source>
</evidence>
<sequence length="161" mass="18363">MAGKQAKSGLIATGRVAENRRARHDYQIGDTFEAGIQLTGTEVKSLRHGRANIQESYASVEGGEVWLINAHIPEYPNAALFNHEPKRRRKLLLKRREIARLFQAVGRQGMTLVPLHLYFNDRGIAKLNIGLAKGKRQVDKRQTEKARDWERQKGRLLREKG</sequence>
<reference evidence="6" key="1">
    <citation type="submission" date="2016-10" db="EMBL/GenBank/DDBJ databases">
        <authorList>
            <person name="Varghese N."/>
            <person name="Submissions S."/>
        </authorList>
    </citation>
    <scope>NUCLEOTIDE SEQUENCE [LARGE SCALE GENOMIC DNA]</scope>
    <source>
        <strain evidence="6">930I</strain>
    </source>
</reference>
<keyword evidence="1 3" id="KW-0963">Cytoplasm</keyword>
<evidence type="ECO:0000256" key="4">
    <source>
        <dbReference type="SAM" id="MobiDB-lite"/>
    </source>
</evidence>
<accession>A0A1G7YFA3</accession>
<gene>
    <name evidence="3" type="primary">smpB</name>
    <name evidence="5" type="ORF">SAMN05421742_103284</name>
</gene>
<dbReference type="STRING" id="83401.SAMN05421742_103284"/>
<dbReference type="Pfam" id="PF01668">
    <property type="entry name" value="SmpB"/>
    <property type="match status" value="1"/>
</dbReference>
<proteinExistence type="inferred from homology"/>
<dbReference type="InterPro" id="IPR020081">
    <property type="entry name" value="SsrA-bd_prot_CS"/>
</dbReference>
<evidence type="ECO:0000256" key="2">
    <source>
        <dbReference type="ARBA" id="ARBA00022884"/>
    </source>
</evidence>
<comment type="function">
    <text evidence="3">Required for rescue of stalled ribosomes mediated by trans-translation. Binds to transfer-messenger RNA (tmRNA), required for stable association of tmRNA with ribosomes. tmRNA and SmpB together mimic tRNA shape, replacing the anticodon stem-loop with SmpB. tmRNA is encoded by the ssrA gene; the 2 termini fold to resemble tRNA(Ala) and it encodes a 'tag peptide', a short internal open reading frame. During trans-translation Ala-aminoacylated tmRNA acts like a tRNA, entering the A-site of stalled ribosomes, displacing the stalled mRNA. The ribosome then switches to translate the ORF on the tmRNA; the nascent peptide is terminated with the 'tag peptide' encoded by the tmRNA and targeted for degradation. The ribosome is freed to recommence translation, which seems to be the essential function of trans-translation.</text>
</comment>
<dbReference type="CDD" id="cd09294">
    <property type="entry name" value="SmpB"/>
    <property type="match status" value="1"/>
</dbReference>
<keyword evidence="6" id="KW-1185">Reference proteome</keyword>
<comment type="similarity">
    <text evidence="3">Belongs to the SmpB family.</text>
</comment>
<dbReference type="Gene3D" id="2.40.280.10">
    <property type="match status" value="1"/>
</dbReference>